<keyword evidence="3" id="KW-1185">Reference proteome</keyword>
<feature type="region of interest" description="Disordered" evidence="1">
    <location>
        <begin position="1"/>
        <end position="138"/>
    </location>
</feature>
<accession>A0A5Q0GWF4</accession>
<gene>
    <name evidence="2" type="ORF">EKG83_10440</name>
</gene>
<protein>
    <submittedName>
        <fullName evidence="2">Uncharacterized protein</fullName>
    </submittedName>
</protein>
<dbReference type="AlphaFoldDB" id="A0A5Q0GWF4"/>
<evidence type="ECO:0000256" key="1">
    <source>
        <dbReference type="SAM" id="MobiDB-lite"/>
    </source>
</evidence>
<feature type="compositionally biased region" description="Low complexity" evidence="1">
    <location>
        <begin position="127"/>
        <end position="138"/>
    </location>
</feature>
<organism evidence="2 3">
    <name type="scientific">Saccharothrix syringae</name>
    <name type="common">Nocardiopsis syringae</name>
    <dbReference type="NCBI Taxonomy" id="103733"/>
    <lineage>
        <taxon>Bacteria</taxon>
        <taxon>Bacillati</taxon>
        <taxon>Actinomycetota</taxon>
        <taxon>Actinomycetes</taxon>
        <taxon>Pseudonocardiales</taxon>
        <taxon>Pseudonocardiaceae</taxon>
        <taxon>Saccharothrix</taxon>
    </lineage>
</organism>
<feature type="compositionally biased region" description="Pro residues" evidence="1">
    <location>
        <begin position="115"/>
        <end position="126"/>
    </location>
</feature>
<dbReference type="EMBL" id="CP034550">
    <property type="protein sequence ID" value="QFZ17844.1"/>
    <property type="molecule type" value="Genomic_DNA"/>
</dbReference>
<dbReference type="Proteomes" id="UP000325787">
    <property type="component" value="Chromosome"/>
</dbReference>
<reference evidence="3" key="1">
    <citation type="journal article" date="2021" name="Curr. Microbiol.">
        <title>Complete genome of nocamycin-producing strain Saccharothrix syringae NRRL B-16468 reveals the biosynthetic potential for secondary metabolites.</title>
        <authorList>
            <person name="Mo X."/>
            <person name="Yang S."/>
        </authorList>
    </citation>
    <scope>NUCLEOTIDE SEQUENCE [LARGE SCALE GENOMIC DNA]</scope>
    <source>
        <strain evidence="3">ATCC 51364 / DSM 43886 / JCM 6844 / KCTC 9398 / NBRC 14523 / NRRL B-16468 / INA 2240</strain>
    </source>
</reference>
<sequence length="138" mass="14748">MGGSRLVSRATTSRPQQQQEDAAGGDGQARGDEPRRPAAPRAHAAVEPGRQRGRARPVEREGGQRAPRRAHQAREDEQLPRHHAFLLLISRPSPRKPLGSRGDDGVSRPRFSGSPRPPTTPRPPPRGAGRAGAPAGHG</sequence>
<evidence type="ECO:0000313" key="3">
    <source>
        <dbReference type="Proteomes" id="UP000325787"/>
    </source>
</evidence>
<dbReference type="KEGG" id="ssyi:EKG83_10440"/>
<name>A0A5Q0GWF4_SACSY</name>
<proteinExistence type="predicted"/>
<evidence type="ECO:0000313" key="2">
    <source>
        <dbReference type="EMBL" id="QFZ17844.1"/>
    </source>
</evidence>